<keyword evidence="3" id="KW-1185">Reference proteome</keyword>
<feature type="compositionally biased region" description="Basic and acidic residues" evidence="1">
    <location>
        <begin position="287"/>
        <end position="302"/>
    </location>
</feature>
<feature type="compositionally biased region" description="Acidic residues" evidence="1">
    <location>
        <begin position="236"/>
        <end position="260"/>
    </location>
</feature>
<evidence type="ECO:0000313" key="3">
    <source>
        <dbReference type="Proteomes" id="UP000001997"/>
    </source>
</evidence>
<reference evidence="2 3" key="1">
    <citation type="journal article" date="2009" name="Nature">
        <title>Evolution of pathogenicity and sexual reproduction in eight Candida genomes.</title>
        <authorList>
            <person name="Butler G."/>
            <person name="Rasmussen M.D."/>
            <person name="Lin M.F."/>
            <person name="Santos M.A."/>
            <person name="Sakthikumar S."/>
            <person name="Munro C.A."/>
            <person name="Rheinbay E."/>
            <person name="Grabherr M."/>
            <person name="Forche A."/>
            <person name="Reedy J.L."/>
            <person name="Agrafioti I."/>
            <person name="Arnaud M.B."/>
            <person name="Bates S."/>
            <person name="Brown A.J."/>
            <person name="Brunke S."/>
            <person name="Costanzo M.C."/>
            <person name="Fitzpatrick D.A."/>
            <person name="de Groot P.W."/>
            <person name="Harris D."/>
            <person name="Hoyer L.L."/>
            <person name="Hube B."/>
            <person name="Klis F.M."/>
            <person name="Kodira C."/>
            <person name="Lennard N."/>
            <person name="Logue M.E."/>
            <person name="Martin R."/>
            <person name="Neiman A.M."/>
            <person name="Nikolaou E."/>
            <person name="Quail M.A."/>
            <person name="Quinn J."/>
            <person name="Santos M.C."/>
            <person name="Schmitzberger F.F."/>
            <person name="Sherlock G."/>
            <person name="Shah P."/>
            <person name="Silverstein K.A."/>
            <person name="Skrzypek M.S."/>
            <person name="Soll D."/>
            <person name="Staggs R."/>
            <person name="Stansfield I."/>
            <person name="Stumpf M.P."/>
            <person name="Sudbery P.E."/>
            <person name="Srikantha T."/>
            <person name="Zeng Q."/>
            <person name="Berman J."/>
            <person name="Berriman M."/>
            <person name="Heitman J."/>
            <person name="Gow N.A."/>
            <person name="Lorenz M.C."/>
            <person name="Birren B.W."/>
            <person name="Kellis M."/>
            <person name="Cuomo C.A."/>
        </authorList>
    </citation>
    <scope>NUCLEOTIDE SEQUENCE [LARGE SCALE GENOMIC DNA]</scope>
    <source>
        <strain evidence="3">ATCC 6260 / CBS 566 / DSM 6381 / JCM 1539 / NBRC 10279 / NRRL Y-324</strain>
    </source>
</reference>
<dbReference type="RefSeq" id="XP_001482436.1">
    <property type="nucleotide sequence ID" value="XM_001482386.1"/>
</dbReference>
<proteinExistence type="predicted"/>
<dbReference type="HOGENOM" id="CLU_923047_0_0_1"/>
<evidence type="ECO:0000256" key="1">
    <source>
        <dbReference type="SAM" id="MobiDB-lite"/>
    </source>
</evidence>
<feature type="non-terminal residue" evidence="2">
    <location>
        <position position="302"/>
    </location>
</feature>
<dbReference type="OrthoDB" id="4026626at2759"/>
<organism evidence="2 3">
    <name type="scientific">Meyerozyma guilliermondii (strain ATCC 6260 / CBS 566 / DSM 6381 / JCM 1539 / NBRC 10279 / NRRL Y-324)</name>
    <name type="common">Yeast</name>
    <name type="synonym">Candida guilliermondii</name>
    <dbReference type="NCBI Taxonomy" id="294746"/>
    <lineage>
        <taxon>Eukaryota</taxon>
        <taxon>Fungi</taxon>
        <taxon>Dikarya</taxon>
        <taxon>Ascomycota</taxon>
        <taxon>Saccharomycotina</taxon>
        <taxon>Pichiomycetes</taxon>
        <taxon>Debaryomycetaceae</taxon>
        <taxon>Meyerozyma</taxon>
    </lineage>
</organism>
<dbReference type="EMBL" id="CH408161">
    <property type="protein sequence ID" value="EDK41358.1"/>
    <property type="molecule type" value="Genomic_DNA"/>
</dbReference>
<dbReference type="Proteomes" id="UP000001997">
    <property type="component" value="Unassembled WGS sequence"/>
</dbReference>
<feature type="region of interest" description="Disordered" evidence="1">
    <location>
        <begin position="165"/>
        <end position="302"/>
    </location>
</feature>
<feature type="compositionally biased region" description="Acidic residues" evidence="1">
    <location>
        <begin position="165"/>
        <end position="202"/>
    </location>
</feature>
<dbReference type="KEGG" id="pgu:PGUG_05456"/>
<evidence type="ECO:0000313" key="2">
    <source>
        <dbReference type="EMBL" id="EDK41358.1"/>
    </source>
</evidence>
<dbReference type="InParanoid" id="A5DQA5"/>
<dbReference type="AlphaFoldDB" id="A5DQA5"/>
<accession>A5DQA5</accession>
<name>A5DQA5_PICGU</name>
<dbReference type="GeneID" id="5124169"/>
<protein>
    <submittedName>
        <fullName evidence="2">Uncharacterized protein</fullName>
    </submittedName>
</protein>
<dbReference type="VEuPathDB" id="FungiDB:PGUG_05456"/>
<gene>
    <name evidence="2" type="ORF">PGUG_05456</name>
</gene>
<sequence length="302" mass="35142">MAPMFPSPFNTKRLIFNEDSISKQEQSTPNASQAEITLPLVKKSNPDELVSWIDSLESRVKDTLRHQNNELEQFNVEHEREKAKDKYRYAVFEQSFQKLGNIVQNNRLDSDAESTTEANKMNIDEIDESNSKVGGEYQGYRNVSEDKSDIEENVVSDDSDIIEIIESEEEGDQQEIEQEMEQEIEQETEQETEQENEEDLLFDEMNPQPSYSKPRLMDDRKYMSGPFSSYTKEPEEHEYESEIESENEVIESEVEDESNEEVSVSDRENDSDEMVEVQHSADTYGEPENHQENEDSKMKNKT</sequence>